<sequence>MGEKKYQISLVAASQHSSYLKLFHSYWSPFDNYTNSYPDNMNLNNNNDHGSKIDCQVKRTFKSASWMAAVLVKGLQIPPDLILKRREYYTNYA</sequence>
<protein>
    <submittedName>
        <fullName evidence="1">Uncharacterized protein</fullName>
    </submittedName>
</protein>
<accession>A0A9I9ELS0</accession>
<dbReference type="Gramene" id="MELO3C035520.2.1">
    <property type="protein sequence ID" value="MELO3C035520.2.1"/>
    <property type="gene ID" value="MELO3C035520.2"/>
</dbReference>
<organism evidence="1">
    <name type="scientific">Cucumis melo</name>
    <name type="common">Muskmelon</name>
    <dbReference type="NCBI Taxonomy" id="3656"/>
    <lineage>
        <taxon>Eukaryota</taxon>
        <taxon>Viridiplantae</taxon>
        <taxon>Streptophyta</taxon>
        <taxon>Embryophyta</taxon>
        <taxon>Tracheophyta</taxon>
        <taxon>Spermatophyta</taxon>
        <taxon>Magnoliopsida</taxon>
        <taxon>eudicotyledons</taxon>
        <taxon>Gunneridae</taxon>
        <taxon>Pentapetalae</taxon>
        <taxon>rosids</taxon>
        <taxon>fabids</taxon>
        <taxon>Cucurbitales</taxon>
        <taxon>Cucurbitaceae</taxon>
        <taxon>Benincaseae</taxon>
        <taxon>Cucumis</taxon>
    </lineage>
</organism>
<dbReference type="AlphaFoldDB" id="A0A9I9ELS0"/>
<name>A0A9I9ELS0_CUCME</name>
<dbReference type="EnsemblPlants" id="MELO3C035520.2.1">
    <property type="protein sequence ID" value="MELO3C035520.2.1"/>
    <property type="gene ID" value="MELO3C035520.2"/>
</dbReference>
<evidence type="ECO:0000313" key="1">
    <source>
        <dbReference type="EnsemblPlants" id="MELO3C035520.2.1"/>
    </source>
</evidence>
<proteinExistence type="predicted"/>
<reference evidence="1" key="1">
    <citation type="submission" date="2023-03" db="UniProtKB">
        <authorList>
            <consortium name="EnsemblPlants"/>
        </authorList>
    </citation>
    <scope>IDENTIFICATION</scope>
</reference>